<keyword evidence="3" id="KW-0732">Signal</keyword>
<dbReference type="RefSeq" id="WP_012937226.1">
    <property type="nucleotide sequence ID" value="NC_013739.1"/>
</dbReference>
<dbReference type="AlphaFoldDB" id="D3F2P4"/>
<dbReference type="eggNOG" id="COG4549">
    <property type="taxonomic scope" value="Bacteria"/>
</dbReference>
<keyword evidence="2" id="KW-0812">Transmembrane</keyword>
<feature type="transmembrane region" description="Helical" evidence="2">
    <location>
        <begin position="231"/>
        <end position="254"/>
    </location>
</feature>
<feature type="compositionally biased region" description="Gly residues" evidence="1">
    <location>
        <begin position="180"/>
        <end position="197"/>
    </location>
</feature>
<dbReference type="Proteomes" id="UP000008229">
    <property type="component" value="Chromosome"/>
</dbReference>
<dbReference type="CDD" id="cd08545">
    <property type="entry name" value="YcnI_like"/>
    <property type="match status" value="1"/>
</dbReference>
<organism evidence="5 6">
    <name type="scientific">Conexibacter woesei (strain DSM 14684 / CCUG 47730 / CIP 108061 / JCM 11494 / NBRC 100937 / ID131577)</name>
    <dbReference type="NCBI Taxonomy" id="469383"/>
    <lineage>
        <taxon>Bacteria</taxon>
        <taxon>Bacillati</taxon>
        <taxon>Actinomycetota</taxon>
        <taxon>Thermoleophilia</taxon>
        <taxon>Solirubrobacterales</taxon>
        <taxon>Conexibacteraceae</taxon>
        <taxon>Conexibacter</taxon>
    </lineage>
</organism>
<protein>
    <submittedName>
        <fullName evidence="5">Nuclear export factor GLE1</fullName>
    </submittedName>
</protein>
<evidence type="ECO:0000313" key="6">
    <source>
        <dbReference type="Proteomes" id="UP000008229"/>
    </source>
</evidence>
<gene>
    <name evidence="5" type="ordered locus">Cwoe_5774</name>
</gene>
<keyword evidence="2" id="KW-0472">Membrane</keyword>
<evidence type="ECO:0000256" key="1">
    <source>
        <dbReference type="SAM" id="MobiDB-lite"/>
    </source>
</evidence>
<proteinExistence type="predicted"/>
<accession>D3F2P4</accession>
<feature type="signal peptide" evidence="3">
    <location>
        <begin position="1"/>
        <end position="33"/>
    </location>
</feature>
<feature type="domain" description="YncI copper-binding" evidence="4">
    <location>
        <begin position="34"/>
        <end position="171"/>
    </location>
</feature>
<keyword evidence="6" id="KW-1185">Reference proteome</keyword>
<evidence type="ECO:0000256" key="3">
    <source>
        <dbReference type="SAM" id="SignalP"/>
    </source>
</evidence>
<dbReference type="OrthoDB" id="9810871at2"/>
<reference evidence="6" key="2">
    <citation type="submission" date="2010-01" db="EMBL/GenBank/DDBJ databases">
        <title>The complete genome of Conexibacter woesei DSM 14684.</title>
        <authorList>
            <consortium name="US DOE Joint Genome Institute (JGI-PGF)"/>
            <person name="Lucas S."/>
            <person name="Copeland A."/>
            <person name="Lapidus A."/>
            <person name="Glavina del Rio T."/>
            <person name="Dalin E."/>
            <person name="Tice H."/>
            <person name="Bruce D."/>
            <person name="Goodwin L."/>
            <person name="Pitluck S."/>
            <person name="Kyrpides N."/>
            <person name="Mavromatis K."/>
            <person name="Ivanova N."/>
            <person name="Mikhailova N."/>
            <person name="Chertkov O."/>
            <person name="Brettin T."/>
            <person name="Detter J.C."/>
            <person name="Han C."/>
            <person name="Larimer F."/>
            <person name="Land M."/>
            <person name="Hauser L."/>
            <person name="Markowitz V."/>
            <person name="Cheng J.-F."/>
            <person name="Hugenholtz P."/>
            <person name="Woyke T."/>
            <person name="Wu D."/>
            <person name="Pukall R."/>
            <person name="Steenblock K."/>
            <person name="Schneider S."/>
            <person name="Klenk H.-P."/>
            <person name="Eisen J.A."/>
        </authorList>
    </citation>
    <scope>NUCLEOTIDE SEQUENCE [LARGE SCALE GENOMIC DNA]</scope>
    <source>
        <strain evidence="6">DSM 14684 / CIP 108061 / JCM 11494 / NBRC 100937 / ID131577</strain>
    </source>
</reference>
<dbReference type="EMBL" id="CP001854">
    <property type="protein sequence ID" value="ADB54175.1"/>
    <property type="molecule type" value="Genomic_DNA"/>
</dbReference>
<dbReference type="InterPro" id="IPR012533">
    <property type="entry name" value="YcnI-copper_dom"/>
</dbReference>
<evidence type="ECO:0000256" key="2">
    <source>
        <dbReference type="SAM" id="Phobius"/>
    </source>
</evidence>
<name>D3F2P4_CONWI</name>
<dbReference type="KEGG" id="cwo:Cwoe_5774"/>
<evidence type="ECO:0000313" key="5">
    <source>
        <dbReference type="EMBL" id="ADB54175.1"/>
    </source>
</evidence>
<dbReference type="HOGENOM" id="CLU_087540_0_0_11"/>
<dbReference type="Gene3D" id="2.60.40.2230">
    <property type="entry name" value="Uncharacterised protein YcnI-like PF07987, DUF1775"/>
    <property type="match status" value="1"/>
</dbReference>
<reference evidence="5 6" key="1">
    <citation type="journal article" date="2010" name="Stand. Genomic Sci.">
        <title>Complete genome sequence of Conexibacter woesei type strain (ID131577).</title>
        <authorList>
            <person name="Pukall R."/>
            <person name="Lapidus A."/>
            <person name="Glavina Del Rio T."/>
            <person name="Copeland A."/>
            <person name="Tice H."/>
            <person name="Cheng J.-F."/>
            <person name="Lucas S."/>
            <person name="Chen F."/>
            <person name="Nolan M."/>
            <person name="Bruce D."/>
            <person name="Goodwin L."/>
            <person name="Pitluck S."/>
            <person name="Mavromatis K."/>
            <person name="Ivanova N."/>
            <person name="Ovchinnikova G."/>
            <person name="Pati A."/>
            <person name="Chen A."/>
            <person name="Palaniappan K."/>
            <person name="Land M."/>
            <person name="Hauser L."/>
            <person name="Chang Y.-J."/>
            <person name="Jeffries C.D."/>
            <person name="Chain P."/>
            <person name="Meincke L."/>
            <person name="Sims D."/>
            <person name="Brettin T."/>
            <person name="Detter J.C."/>
            <person name="Rohde M."/>
            <person name="Goeker M."/>
            <person name="Bristow J."/>
            <person name="Eisen J.A."/>
            <person name="Markowitz V."/>
            <person name="Kyrpides N.C."/>
            <person name="Klenk H.-P."/>
            <person name="Hugenholtz P."/>
        </authorList>
    </citation>
    <scope>NUCLEOTIDE SEQUENCE [LARGE SCALE GENOMIC DNA]</scope>
    <source>
        <strain evidence="6">DSM 14684 / CIP 108061 / JCM 11494 / NBRC 100937 / ID131577</strain>
    </source>
</reference>
<dbReference type="Pfam" id="PF07987">
    <property type="entry name" value="DUF1775"/>
    <property type="match status" value="1"/>
</dbReference>
<feature type="region of interest" description="Disordered" evidence="1">
    <location>
        <begin position="180"/>
        <end position="222"/>
    </location>
</feature>
<evidence type="ECO:0000259" key="4">
    <source>
        <dbReference type="Pfam" id="PF07987"/>
    </source>
</evidence>
<dbReference type="STRING" id="469383.Cwoe_5774"/>
<feature type="chain" id="PRO_5003044139" evidence="3">
    <location>
        <begin position="34"/>
        <end position="265"/>
    </location>
</feature>
<dbReference type="InterPro" id="IPR038507">
    <property type="entry name" value="YcnI-like_sf"/>
</dbReference>
<keyword evidence="2" id="KW-1133">Transmembrane helix</keyword>
<sequence length="265" mass="26126" precursor="true">MRLRFAHTAARTAALAVAASAVAALASAGVAQAHVSVVPKTAPAGSFTVLDVRVPNERDDAATAKVDLKLPPGFTSVSFEPVPGWDVDVIRERLSTPIETENGPISEQVSRIVWSGGRIPPGAFTDFPISVQIPERVGTTLTFKALQTYVGGEVVRWIGAPDAELPAAQVEVVAPAGAGEGAGAGHGAEGDGGGEAAGGEAAEGGASSGGERDGAAAAGERASDDGASKGLAIAGLAAGLAGLLLGGAALALSLRRNRGVGTPSA</sequence>